<reference evidence="2 3" key="1">
    <citation type="submission" date="2019-02" db="EMBL/GenBank/DDBJ databases">
        <title>Opniocepnalus argus genome.</title>
        <authorList>
            <person name="Zhou C."/>
            <person name="Xiao S."/>
        </authorList>
    </citation>
    <scope>NUCLEOTIDE SEQUENCE [LARGE SCALE GENOMIC DNA]</scope>
    <source>
        <strain evidence="2">OARG1902GOOAL</strain>
        <tissue evidence="2">Muscle</tissue>
    </source>
</reference>
<gene>
    <name evidence="2" type="ORF">EXN66_Car017252</name>
</gene>
<protein>
    <submittedName>
        <fullName evidence="2">Uncharacterized protein</fullName>
    </submittedName>
</protein>
<dbReference type="EMBL" id="CM015727">
    <property type="protein sequence ID" value="KAF3701564.1"/>
    <property type="molecule type" value="Genomic_DNA"/>
</dbReference>
<feature type="region of interest" description="Disordered" evidence="1">
    <location>
        <begin position="1"/>
        <end position="21"/>
    </location>
</feature>
<accession>A0A6G1QGJ6</accession>
<evidence type="ECO:0000313" key="3">
    <source>
        <dbReference type="Proteomes" id="UP000503349"/>
    </source>
</evidence>
<keyword evidence="3" id="KW-1185">Reference proteome</keyword>
<evidence type="ECO:0000313" key="2">
    <source>
        <dbReference type="EMBL" id="KAF3701564.1"/>
    </source>
</evidence>
<sequence>MSGPRFGLRTSSGATLAGGEGGWVAAMPTWVMIKEAEEEVVDKDKELKTSDEVGGGSVREALTRGPTPNLWAPGPEEDIHMEFSAT</sequence>
<dbReference type="Proteomes" id="UP000503349">
    <property type="component" value="Chromosome 16"/>
</dbReference>
<feature type="region of interest" description="Disordered" evidence="1">
    <location>
        <begin position="42"/>
        <end position="86"/>
    </location>
</feature>
<feature type="compositionally biased region" description="Basic and acidic residues" evidence="1">
    <location>
        <begin position="42"/>
        <end position="51"/>
    </location>
</feature>
<reference evidence="3" key="2">
    <citation type="submission" date="2019-02" db="EMBL/GenBank/DDBJ databases">
        <title>Opniocepnalus argus Var Kimnra genome.</title>
        <authorList>
            <person name="Zhou C."/>
            <person name="Xiao S."/>
        </authorList>
    </citation>
    <scope>NUCLEOTIDE SEQUENCE [LARGE SCALE GENOMIC DNA]</scope>
</reference>
<evidence type="ECO:0000256" key="1">
    <source>
        <dbReference type="SAM" id="MobiDB-lite"/>
    </source>
</evidence>
<proteinExistence type="predicted"/>
<organism evidence="2 3">
    <name type="scientific">Channa argus</name>
    <name type="common">Northern snakehead</name>
    <name type="synonym">Ophicephalus argus</name>
    <dbReference type="NCBI Taxonomy" id="215402"/>
    <lineage>
        <taxon>Eukaryota</taxon>
        <taxon>Metazoa</taxon>
        <taxon>Chordata</taxon>
        <taxon>Craniata</taxon>
        <taxon>Vertebrata</taxon>
        <taxon>Euteleostomi</taxon>
        <taxon>Actinopterygii</taxon>
        <taxon>Neopterygii</taxon>
        <taxon>Teleostei</taxon>
        <taxon>Neoteleostei</taxon>
        <taxon>Acanthomorphata</taxon>
        <taxon>Anabantaria</taxon>
        <taxon>Anabantiformes</taxon>
        <taxon>Channoidei</taxon>
        <taxon>Channidae</taxon>
        <taxon>Channa</taxon>
    </lineage>
</organism>
<dbReference type="AlphaFoldDB" id="A0A6G1QGJ6"/>
<feature type="compositionally biased region" description="Basic and acidic residues" evidence="1">
    <location>
        <begin position="77"/>
        <end position="86"/>
    </location>
</feature>
<name>A0A6G1QGJ6_CHAAH</name>